<dbReference type="CDD" id="cd04301">
    <property type="entry name" value="NAT_SF"/>
    <property type="match status" value="1"/>
</dbReference>
<feature type="domain" description="N-acetyltransferase" evidence="1">
    <location>
        <begin position="20"/>
        <end position="199"/>
    </location>
</feature>
<organism evidence="2 3">
    <name type="scientific">Phomopsis amygdali</name>
    <name type="common">Fusicoccum amygdali</name>
    <dbReference type="NCBI Taxonomy" id="1214568"/>
    <lineage>
        <taxon>Eukaryota</taxon>
        <taxon>Fungi</taxon>
        <taxon>Dikarya</taxon>
        <taxon>Ascomycota</taxon>
        <taxon>Pezizomycotina</taxon>
        <taxon>Sordariomycetes</taxon>
        <taxon>Sordariomycetidae</taxon>
        <taxon>Diaporthales</taxon>
        <taxon>Diaporthaceae</taxon>
        <taxon>Diaporthe</taxon>
    </lineage>
</organism>
<proteinExistence type="predicted"/>
<evidence type="ECO:0000259" key="1">
    <source>
        <dbReference type="PROSITE" id="PS51186"/>
    </source>
</evidence>
<dbReference type="Pfam" id="PF13302">
    <property type="entry name" value="Acetyltransf_3"/>
    <property type="match status" value="1"/>
</dbReference>
<sequence>MPSTTPASAASGLSITSPRLTVRTAVPSDGEGLVAYFSNPANFPWPAETDLTLEKLLPRIDKWANATAEGKSAFMVIVLRETNQVIGFGGFNNLPRTEPLSNKPIWEITKGSEEGTILVADVGISIDHQHQRQGYAKEAVCAVLEYGFGELGCAYAHLDTQKSNEPLKALMSSLGIQGVAGDDSEPLEDAAFCFASRAINYDLDKATWDSLREELKSKDKWPL</sequence>
<evidence type="ECO:0000313" key="2">
    <source>
        <dbReference type="EMBL" id="KAK2603259.1"/>
    </source>
</evidence>
<accession>A0AAD9W2S4</accession>
<dbReference type="Proteomes" id="UP001265746">
    <property type="component" value="Unassembled WGS sequence"/>
</dbReference>
<dbReference type="Gene3D" id="3.40.630.30">
    <property type="match status" value="1"/>
</dbReference>
<name>A0AAD9W2S4_PHOAM</name>
<gene>
    <name evidence="2" type="ORF">N8I77_009730</name>
</gene>
<dbReference type="SUPFAM" id="SSF55729">
    <property type="entry name" value="Acyl-CoA N-acyltransferases (Nat)"/>
    <property type="match status" value="1"/>
</dbReference>
<dbReference type="InterPro" id="IPR051531">
    <property type="entry name" value="N-acetyltransferase"/>
</dbReference>
<evidence type="ECO:0000313" key="3">
    <source>
        <dbReference type="Proteomes" id="UP001265746"/>
    </source>
</evidence>
<comment type="caution">
    <text evidence="2">The sequence shown here is derived from an EMBL/GenBank/DDBJ whole genome shotgun (WGS) entry which is preliminary data.</text>
</comment>
<dbReference type="GO" id="GO:0016747">
    <property type="term" value="F:acyltransferase activity, transferring groups other than amino-acyl groups"/>
    <property type="evidence" value="ECO:0007669"/>
    <property type="project" value="InterPro"/>
</dbReference>
<dbReference type="PANTHER" id="PTHR43792">
    <property type="entry name" value="GNAT FAMILY, PUTATIVE (AFU_ORTHOLOGUE AFUA_3G00765)-RELATED-RELATED"/>
    <property type="match status" value="1"/>
</dbReference>
<dbReference type="EMBL" id="JAUJFL010000005">
    <property type="protein sequence ID" value="KAK2603259.1"/>
    <property type="molecule type" value="Genomic_DNA"/>
</dbReference>
<reference evidence="2" key="1">
    <citation type="submission" date="2023-06" db="EMBL/GenBank/DDBJ databases">
        <authorList>
            <person name="Noh H."/>
        </authorList>
    </citation>
    <scope>NUCLEOTIDE SEQUENCE</scope>
    <source>
        <strain evidence="2">DUCC20226</strain>
    </source>
</reference>
<keyword evidence="3" id="KW-1185">Reference proteome</keyword>
<dbReference type="AlphaFoldDB" id="A0AAD9W2S4"/>
<dbReference type="PROSITE" id="PS51186">
    <property type="entry name" value="GNAT"/>
    <property type="match status" value="1"/>
</dbReference>
<dbReference type="InterPro" id="IPR000182">
    <property type="entry name" value="GNAT_dom"/>
</dbReference>
<dbReference type="InterPro" id="IPR016181">
    <property type="entry name" value="Acyl_CoA_acyltransferase"/>
</dbReference>
<protein>
    <recommendedName>
        <fullName evidence="1">N-acetyltransferase domain-containing protein</fullName>
    </recommendedName>
</protein>